<reference evidence="2" key="1">
    <citation type="journal article" date="2020" name="bioRxiv">
        <title>A rank-normalized archaeal taxonomy based on genome phylogeny resolves widespread incomplete and uneven classifications.</title>
        <authorList>
            <person name="Rinke C."/>
            <person name="Chuvochina M."/>
            <person name="Mussig A.J."/>
            <person name="Chaumeil P.-A."/>
            <person name="Waite D.W."/>
            <person name="Whitman W.B."/>
            <person name="Parks D.H."/>
            <person name="Hugenholtz P."/>
        </authorList>
    </citation>
    <scope>NUCLEOTIDE SEQUENCE</scope>
    <source>
        <strain evidence="2">UBA12518</strain>
    </source>
</reference>
<dbReference type="Pfam" id="PF02441">
    <property type="entry name" value="Flavoprotein"/>
    <property type="match status" value="1"/>
</dbReference>
<dbReference type="InterPro" id="IPR036551">
    <property type="entry name" value="Flavin_trans-like"/>
</dbReference>
<name>A0A832VZJ1_9EURY</name>
<dbReference type="InterPro" id="IPR014072">
    <property type="entry name" value="Archaeoflavo_AfpA"/>
</dbReference>
<evidence type="ECO:0000313" key="3">
    <source>
        <dbReference type="Proteomes" id="UP000600363"/>
    </source>
</evidence>
<dbReference type="EMBL" id="DUIH01000011">
    <property type="protein sequence ID" value="HIH69604.1"/>
    <property type="molecule type" value="Genomic_DNA"/>
</dbReference>
<comment type="caution">
    <text evidence="2">The sequence shown here is derived from an EMBL/GenBank/DDBJ whole genome shotgun (WGS) entry which is preliminary data.</text>
</comment>
<dbReference type="GO" id="GO:0003824">
    <property type="term" value="F:catalytic activity"/>
    <property type="evidence" value="ECO:0007669"/>
    <property type="project" value="InterPro"/>
</dbReference>
<evidence type="ECO:0000259" key="1">
    <source>
        <dbReference type="Pfam" id="PF02441"/>
    </source>
</evidence>
<dbReference type="InterPro" id="IPR003382">
    <property type="entry name" value="Flavoprotein"/>
</dbReference>
<sequence length="181" mass="20521">MRVAWGITGCGDRIVESFGVMRHVREKYGIEVHVFLSKAGEQVVKYYKLHDELKKHFDRVMVEKNANSPFLAGWLQTGKYDMLIICPCTSNTVAKLVAGIADTMLTNAAIMGVKAHVPCCIMPSDWIEGEVTTTLPDGKPLKLRIRKEDVENTERLRKMEGFTVFESPEEAEDIIRRHLNL</sequence>
<organism evidence="2 3">
    <name type="scientific">Methermicoccus shengliensis</name>
    <dbReference type="NCBI Taxonomy" id="660064"/>
    <lineage>
        <taxon>Archaea</taxon>
        <taxon>Methanobacteriati</taxon>
        <taxon>Methanobacteriota</taxon>
        <taxon>Stenosarchaea group</taxon>
        <taxon>Methanomicrobia</taxon>
        <taxon>Methanosarcinales</taxon>
        <taxon>Methermicoccaceae</taxon>
        <taxon>Methermicoccus</taxon>
    </lineage>
</organism>
<accession>A0A832VZJ1</accession>
<proteinExistence type="predicted"/>
<protein>
    <submittedName>
        <fullName evidence="2">Archaeoflavoprotein AfpA</fullName>
    </submittedName>
</protein>
<gene>
    <name evidence="2" type="primary">afpA</name>
    <name evidence="2" type="ORF">HA299_03140</name>
</gene>
<evidence type="ECO:0000313" key="2">
    <source>
        <dbReference type="EMBL" id="HIH69604.1"/>
    </source>
</evidence>
<dbReference type="Gene3D" id="3.40.50.1950">
    <property type="entry name" value="Flavin prenyltransferase-like"/>
    <property type="match status" value="1"/>
</dbReference>
<dbReference type="AlphaFoldDB" id="A0A832VZJ1"/>
<dbReference type="Proteomes" id="UP000600363">
    <property type="component" value="Unassembled WGS sequence"/>
</dbReference>
<dbReference type="RefSeq" id="WP_042687381.1">
    <property type="nucleotide sequence ID" value="NZ_DUIH01000011.1"/>
</dbReference>
<feature type="domain" description="Flavoprotein" evidence="1">
    <location>
        <begin position="1"/>
        <end position="162"/>
    </location>
</feature>
<dbReference type="NCBIfam" id="TIGR02699">
    <property type="entry name" value="archaeo_AfpA"/>
    <property type="match status" value="1"/>
</dbReference>
<dbReference type="SUPFAM" id="SSF52507">
    <property type="entry name" value="Homo-oligomeric flavin-containing Cys decarboxylases, HFCD"/>
    <property type="match status" value="1"/>
</dbReference>